<dbReference type="SMART" id="SM00858">
    <property type="entry name" value="SAF"/>
    <property type="match status" value="1"/>
</dbReference>
<dbReference type="InterPro" id="IPR036732">
    <property type="entry name" value="AFP_Neu5c_C_sf"/>
</dbReference>
<reference evidence="2 3" key="1">
    <citation type="submission" date="2020-10" db="EMBL/GenBank/DDBJ databases">
        <title>Wide distribution of Phycisphaera-like planctomycetes from WD2101 soil group in peatlands and genome analysis of the first cultivated representative.</title>
        <authorList>
            <person name="Dedysh S.N."/>
            <person name="Beletsky A.V."/>
            <person name="Ivanova A."/>
            <person name="Kulichevskaya I.S."/>
            <person name="Suzina N.E."/>
            <person name="Philippov D.A."/>
            <person name="Rakitin A.L."/>
            <person name="Mardanov A.V."/>
            <person name="Ravin N.V."/>
        </authorList>
    </citation>
    <scope>NUCLEOTIDE SEQUENCE [LARGE SCALE GENOMIC DNA]</scope>
    <source>
        <strain evidence="2 3">M1803</strain>
    </source>
</reference>
<dbReference type="Gene3D" id="3.20.20.70">
    <property type="entry name" value="Aldolase class I"/>
    <property type="match status" value="1"/>
</dbReference>
<gene>
    <name evidence="2" type="ORF">IPV69_22560</name>
</gene>
<evidence type="ECO:0000313" key="2">
    <source>
        <dbReference type="EMBL" id="QOV88978.1"/>
    </source>
</evidence>
<name>A0A7M2WTY6_9BACT</name>
<feature type="domain" description="AFP-like" evidence="1">
    <location>
        <begin position="305"/>
        <end position="363"/>
    </location>
</feature>
<organism evidence="2 3">
    <name type="scientific">Humisphaera borealis</name>
    <dbReference type="NCBI Taxonomy" id="2807512"/>
    <lineage>
        <taxon>Bacteria</taxon>
        <taxon>Pseudomonadati</taxon>
        <taxon>Planctomycetota</taxon>
        <taxon>Phycisphaerae</taxon>
        <taxon>Tepidisphaerales</taxon>
        <taxon>Tepidisphaeraceae</taxon>
        <taxon>Humisphaera</taxon>
    </lineage>
</organism>
<evidence type="ECO:0000313" key="3">
    <source>
        <dbReference type="Proteomes" id="UP000593765"/>
    </source>
</evidence>
<dbReference type="InterPro" id="IPR013974">
    <property type="entry name" value="SAF"/>
</dbReference>
<dbReference type="SUPFAM" id="SSF51569">
    <property type="entry name" value="Aldolase"/>
    <property type="match status" value="1"/>
</dbReference>
<dbReference type="PANTHER" id="PTHR42966:SF1">
    <property type="entry name" value="SIALIC ACID SYNTHASE"/>
    <property type="match status" value="1"/>
</dbReference>
<sequence>MNPTIVPGDTAHSPAKHIDIAGRSIGPGKPTFVIAEIGVNHDGDVQKAIELVRIAAACGADAVKLQIFRATALMHPSCSLANYQKDRVWETDAVDMLRRYELNREDLRVIVKAILEAKLIPLATPFSPNDVDTIAALRLPAIKIASPDLVNRPLLYEAMQLGKPMILSTGAATMEEVAATVGWMKESFARISLLHCISSYPCELADAHLGWVTELDRAFDVPVGFSDHTTHATAGALAVMAGATIVEKHITYDRSARGPDHSASADPHHFERYVKSIREADLLRGSSAKHLLECEKDVRKVSRQSLVVRRTLLAGEEIRHDDLTVQRPGTGVSAAHWAEVIGQRTSQAIPAGSILQPEMLASPKGAWRAA</sequence>
<dbReference type="RefSeq" id="WP_206291989.1">
    <property type="nucleotide sequence ID" value="NZ_CP063458.1"/>
</dbReference>
<dbReference type="EMBL" id="CP063458">
    <property type="protein sequence ID" value="QOV88978.1"/>
    <property type="molecule type" value="Genomic_DNA"/>
</dbReference>
<dbReference type="InterPro" id="IPR051690">
    <property type="entry name" value="PseI-like"/>
</dbReference>
<dbReference type="GO" id="GO:0016051">
    <property type="term" value="P:carbohydrate biosynthetic process"/>
    <property type="evidence" value="ECO:0007669"/>
    <property type="project" value="InterPro"/>
</dbReference>
<keyword evidence="3" id="KW-1185">Reference proteome</keyword>
<accession>A0A7M2WTY6</accession>
<dbReference type="PANTHER" id="PTHR42966">
    <property type="entry name" value="N-ACETYLNEURAMINATE SYNTHASE"/>
    <property type="match status" value="1"/>
</dbReference>
<protein>
    <submittedName>
        <fullName evidence="2">N-acetylneuraminate synthase family protein</fullName>
    </submittedName>
</protein>
<dbReference type="KEGG" id="hbs:IPV69_22560"/>
<dbReference type="Gene3D" id="3.90.1210.10">
    <property type="entry name" value="Antifreeze-like/N-acetylneuraminic acid synthase C-terminal domain"/>
    <property type="match status" value="1"/>
</dbReference>
<dbReference type="CDD" id="cd11615">
    <property type="entry name" value="SAF_NeuB_like"/>
    <property type="match status" value="1"/>
</dbReference>
<evidence type="ECO:0000259" key="1">
    <source>
        <dbReference type="PROSITE" id="PS50844"/>
    </source>
</evidence>
<dbReference type="Pfam" id="PF03102">
    <property type="entry name" value="NeuB"/>
    <property type="match status" value="1"/>
</dbReference>
<dbReference type="InterPro" id="IPR006190">
    <property type="entry name" value="SAF_AFP_Neu5Ac"/>
</dbReference>
<dbReference type="PROSITE" id="PS50844">
    <property type="entry name" value="AFP_LIKE"/>
    <property type="match status" value="1"/>
</dbReference>
<proteinExistence type="predicted"/>
<dbReference type="GO" id="GO:0047444">
    <property type="term" value="F:N-acylneuraminate-9-phosphate synthase activity"/>
    <property type="evidence" value="ECO:0007669"/>
    <property type="project" value="TreeGrafter"/>
</dbReference>
<dbReference type="InterPro" id="IPR013132">
    <property type="entry name" value="PseI/NeuA/B-like_N"/>
</dbReference>
<dbReference type="AlphaFoldDB" id="A0A7M2WTY6"/>
<dbReference type="InterPro" id="IPR013785">
    <property type="entry name" value="Aldolase_TIM"/>
</dbReference>
<dbReference type="Proteomes" id="UP000593765">
    <property type="component" value="Chromosome"/>
</dbReference>
<dbReference type="Pfam" id="PF08666">
    <property type="entry name" value="SAF"/>
    <property type="match status" value="1"/>
</dbReference>
<dbReference type="InterPro" id="IPR057736">
    <property type="entry name" value="SAF_PseI/NeuA/NeuB"/>
</dbReference>
<dbReference type="SUPFAM" id="SSF51269">
    <property type="entry name" value="AFP III-like domain"/>
    <property type="match status" value="1"/>
</dbReference>